<evidence type="ECO:0000313" key="1">
    <source>
        <dbReference type="EMBL" id="KKN05438.1"/>
    </source>
</evidence>
<organism evidence="1">
    <name type="scientific">marine sediment metagenome</name>
    <dbReference type="NCBI Taxonomy" id="412755"/>
    <lineage>
        <taxon>unclassified sequences</taxon>
        <taxon>metagenomes</taxon>
        <taxon>ecological metagenomes</taxon>
    </lineage>
</organism>
<protein>
    <recommendedName>
        <fullName evidence="2">PD-(D/E)XK endonuclease-like domain-containing protein</fullName>
    </recommendedName>
</protein>
<name>A0A0F9QJF5_9ZZZZ</name>
<proteinExistence type="predicted"/>
<comment type="caution">
    <text evidence="1">The sequence shown here is derived from an EMBL/GenBank/DDBJ whole genome shotgun (WGS) entry which is preliminary data.</text>
</comment>
<reference evidence="1" key="1">
    <citation type="journal article" date="2015" name="Nature">
        <title>Complex archaea that bridge the gap between prokaryotes and eukaryotes.</title>
        <authorList>
            <person name="Spang A."/>
            <person name="Saw J.H."/>
            <person name="Jorgensen S.L."/>
            <person name="Zaremba-Niedzwiedzka K."/>
            <person name="Martijn J."/>
            <person name="Lind A.E."/>
            <person name="van Eijk R."/>
            <person name="Schleper C."/>
            <person name="Guy L."/>
            <person name="Ettema T.J."/>
        </authorList>
    </citation>
    <scope>NUCLEOTIDE SEQUENCE</scope>
</reference>
<sequence>MSVLYDERAETHGPYFNEAGRIVPSVTTVIGQNLGWDTETLYNWIARVTKEGYEFKALTSVAAEVGTCAHQLVEQHLNPELQPLDPNVWAPRVWEHARVAYEAYIEWEEFYKPELLFSELKLTHEGLQYAGTLDFGAVFQGEPALIDFKTSDSVRRKHVIQAAAYRELWKISLNERPRVIVLRLPIYGEKAHMQDITGSMDMAFEVFKVCLDLHRLKDEWEHGDNKRLGRLIGGK</sequence>
<dbReference type="AlphaFoldDB" id="A0A0F9QJF5"/>
<dbReference type="PANTHER" id="PTHR31340">
    <property type="entry name" value="MITOCHONDRIAL GENOME MAINTENANCE EXONUCLEASE 1"/>
    <property type="match status" value="1"/>
</dbReference>
<accession>A0A0F9QJF5</accession>
<evidence type="ECO:0008006" key="2">
    <source>
        <dbReference type="Google" id="ProtNLM"/>
    </source>
</evidence>
<dbReference type="PANTHER" id="PTHR31340:SF3">
    <property type="entry name" value="MITOCHONDRIAL GENOME MAINTENANCE EXONUCLEASE 1"/>
    <property type="match status" value="1"/>
</dbReference>
<dbReference type="EMBL" id="LAZR01004805">
    <property type="protein sequence ID" value="KKN05438.1"/>
    <property type="molecule type" value="Genomic_DNA"/>
</dbReference>
<gene>
    <name evidence="1" type="ORF">LCGC14_1087330</name>
</gene>